<dbReference type="InterPro" id="IPR001633">
    <property type="entry name" value="EAL_dom"/>
</dbReference>
<dbReference type="InterPro" id="IPR050706">
    <property type="entry name" value="Cyclic-di-GMP_PDE-like"/>
</dbReference>
<dbReference type="PROSITE" id="PS50883">
    <property type="entry name" value="EAL"/>
    <property type="match status" value="1"/>
</dbReference>
<dbReference type="InterPro" id="IPR018842">
    <property type="entry name" value="YkuI_C"/>
</dbReference>
<dbReference type="RefSeq" id="WP_386717634.1">
    <property type="nucleotide sequence ID" value="NZ_JBHRSZ010000002.1"/>
</dbReference>
<name>A0ABV7HGB6_9GAMM</name>
<dbReference type="InterPro" id="IPR035919">
    <property type="entry name" value="EAL_sf"/>
</dbReference>
<reference evidence="3" key="1">
    <citation type="journal article" date="2019" name="Int. J. Syst. Evol. Microbiol.">
        <title>The Global Catalogue of Microorganisms (GCM) 10K type strain sequencing project: providing services to taxonomists for standard genome sequencing and annotation.</title>
        <authorList>
            <consortium name="The Broad Institute Genomics Platform"/>
            <consortium name="The Broad Institute Genome Sequencing Center for Infectious Disease"/>
            <person name="Wu L."/>
            <person name="Ma J."/>
        </authorList>
    </citation>
    <scope>NUCLEOTIDE SEQUENCE [LARGE SCALE GENOMIC DNA]</scope>
    <source>
        <strain evidence="3">KCTC 52438</strain>
    </source>
</reference>
<evidence type="ECO:0000313" key="2">
    <source>
        <dbReference type="EMBL" id="MFC3150581.1"/>
    </source>
</evidence>
<dbReference type="PANTHER" id="PTHR33121:SF82">
    <property type="entry name" value="SIGNAL TRANSDUCTION PROTEIN CONTAINING A EAL DOMAIN"/>
    <property type="match status" value="1"/>
</dbReference>
<comment type="caution">
    <text evidence="2">The sequence shown here is derived from an EMBL/GenBank/DDBJ whole genome shotgun (WGS) entry which is preliminary data.</text>
</comment>
<keyword evidence="3" id="KW-1185">Reference proteome</keyword>
<sequence length="386" mass="43884">MSAYFPYFQPIIDIPSGRIVGYEALARTLDNQGKVCSAGPLFCDPSVSKEMLLEVDRSVRKQAIEQINNMPEGTFLTLNISPEWIQMLKHQDAIPTIDMVLSSGIDPHRIIIEITENEGELESLQRLVEEYRALGMRIAVDDFGAGYSELNRMIALEPDLIKLDMRFFKSAIEGGIANDAIQAIGFMAERIGCDVLCEGVETEQEFNFAVACGATLIQGFLFYPAKASFIPPNASQAQTTALRQSFLELKLEEEKARTNYFKDIMSNVHFLTDLWLGTKSVPSIDSLPHMPEGFIRFYICAKNGDQLSPNYEYYDQQWHQETAYIGYNWSGRPYFHQVLAISDILSRTEVTSRPYRDRASRELFQTIGINLDDRRVLLVDYLYDVD</sequence>
<dbReference type="Proteomes" id="UP001595476">
    <property type="component" value="Unassembled WGS sequence"/>
</dbReference>
<dbReference type="Pfam" id="PF10388">
    <property type="entry name" value="YkuI_C"/>
    <property type="match status" value="1"/>
</dbReference>
<dbReference type="CDD" id="cd01948">
    <property type="entry name" value="EAL"/>
    <property type="match status" value="1"/>
</dbReference>
<dbReference type="Pfam" id="PF00563">
    <property type="entry name" value="EAL"/>
    <property type="match status" value="1"/>
</dbReference>
<dbReference type="Gene3D" id="3.20.20.450">
    <property type="entry name" value="EAL domain"/>
    <property type="match status" value="1"/>
</dbReference>
<accession>A0ABV7HGB6</accession>
<protein>
    <submittedName>
        <fullName evidence="2">EAL domain-containing protein</fullName>
    </submittedName>
</protein>
<dbReference type="EMBL" id="JBHRSZ010000002">
    <property type="protein sequence ID" value="MFC3150581.1"/>
    <property type="molecule type" value="Genomic_DNA"/>
</dbReference>
<gene>
    <name evidence="2" type="ORF">ACFOEK_06065</name>
</gene>
<dbReference type="SMART" id="SM00052">
    <property type="entry name" value="EAL"/>
    <property type="match status" value="1"/>
</dbReference>
<dbReference type="Gene3D" id="3.30.450.20">
    <property type="entry name" value="PAS domain"/>
    <property type="match status" value="1"/>
</dbReference>
<organism evidence="2 3">
    <name type="scientific">Litoribrevibacter euphylliae</name>
    <dbReference type="NCBI Taxonomy" id="1834034"/>
    <lineage>
        <taxon>Bacteria</taxon>
        <taxon>Pseudomonadati</taxon>
        <taxon>Pseudomonadota</taxon>
        <taxon>Gammaproteobacteria</taxon>
        <taxon>Oceanospirillales</taxon>
        <taxon>Oceanospirillaceae</taxon>
        <taxon>Litoribrevibacter</taxon>
    </lineage>
</organism>
<evidence type="ECO:0000313" key="3">
    <source>
        <dbReference type="Proteomes" id="UP001595476"/>
    </source>
</evidence>
<dbReference type="InterPro" id="IPR029151">
    <property type="entry name" value="Sensor-like_sf"/>
</dbReference>
<dbReference type="SUPFAM" id="SSF141868">
    <property type="entry name" value="EAL domain-like"/>
    <property type="match status" value="1"/>
</dbReference>
<feature type="domain" description="EAL" evidence="1">
    <location>
        <begin position="1"/>
        <end position="239"/>
    </location>
</feature>
<dbReference type="PANTHER" id="PTHR33121">
    <property type="entry name" value="CYCLIC DI-GMP PHOSPHODIESTERASE PDEF"/>
    <property type="match status" value="1"/>
</dbReference>
<proteinExistence type="predicted"/>
<dbReference type="SUPFAM" id="SSF103190">
    <property type="entry name" value="Sensory domain-like"/>
    <property type="match status" value="1"/>
</dbReference>
<evidence type="ECO:0000259" key="1">
    <source>
        <dbReference type="PROSITE" id="PS50883"/>
    </source>
</evidence>